<dbReference type="PANTHER" id="PTHR45436">
    <property type="entry name" value="SENSOR HISTIDINE KINASE YKOH"/>
    <property type="match status" value="1"/>
</dbReference>
<keyword evidence="8 11" id="KW-1133">Transmembrane helix</keyword>
<evidence type="ECO:0000313" key="15">
    <source>
        <dbReference type="Proteomes" id="UP000516028"/>
    </source>
</evidence>
<reference evidence="14 15" key="1">
    <citation type="submission" date="2020-08" db="EMBL/GenBank/DDBJ databases">
        <title>Genome sequence of Diaphorobacter aerolatus KACC 16536T.</title>
        <authorList>
            <person name="Hyun D.-W."/>
            <person name="Bae J.-W."/>
        </authorList>
    </citation>
    <scope>NUCLEOTIDE SEQUENCE [LARGE SCALE GENOMIC DNA]</scope>
    <source>
        <strain evidence="14 15">KACC 16536</strain>
    </source>
</reference>
<feature type="transmembrane region" description="Helical" evidence="11">
    <location>
        <begin position="186"/>
        <end position="204"/>
    </location>
</feature>
<evidence type="ECO:0000259" key="13">
    <source>
        <dbReference type="PROSITE" id="PS50885"/>
    </source>
</evidence>
<dbReference type="Pfam" id="PF00512">
    <property type="entry name" value="HisKA"/>
    <property type="match status" value="1"/>
</dbReference>
<comment type="catalytic activity">
    <reaction evidence="1">
        <text>ATP + protein L-histidine = ADP + protein N-phospho-L-histidine.</text>
        <dbReference type="EC" id="2.7.13.3"/>
    </reaction>
</comment>
<accession>A0A7H0GPQ7</accession>
<dbReference type="InterPro" id="IPR004358">
    <property type="entry name" value="Sig_transdc_His_kin-like_C"/>
</dbReference>
<keyword evidence="6 11" id="KW-0812">Transmembrane</keyword>
<dbReference type="SMART" id="SM00388">
    <property type="entry name" value="HisKA"/>
    <property type="match status" value="1"/>
</dbReference>
<dbReference type="Gene3D" id="3.30.565.10">
    <property type="entry name" value="Histidine kinase-like ATPase, C-terminal domain"/>
    <property type="match status" value="1"/>
</dbReference>
<evidence type="ECO:0000256" key="10">
    <source>
        <dbReference type="ARBA" id="ARBA00023136"/>
    </source>
</evidence>
<dbReference type="InterPro" id="IPR050428">
    <property type="entry name" value="TCS_sensor_his_kinase"/>
</dbReference>
<evidence type="ECO:0000256" key="9">
    <source>
        <dbReference type="ARBA" id="ARBA00023012"/>
    </source>
</evidence>
<evidence type="ECO:0000256" key="8">
    <source>
        <dbReference type="ARBA" id="ARBA00022989"/>
    </source>
</evidence>
<keyword evidence="9" id="KW-0902">Two-component regulatory system</keyword>
<dbReference type="SMART" id="SM00387">
    <property type="entry name" value="HATPase_c"/>
    <property type="match status" value="1"/>
</dbReference>
<dbReference type="PRINTS" id="PR00344">
    <property type="entry name" value="BCTRLSENSOR"/>
</dbReference>
<evidence type="ECO:0000256" key="3">
    <source>
        <dbReference type="ARBA" id="ARBA00012438"/>
    </source>
</evidence>
<evidence type="ECO:0000256" key="7">
    <source>
        <dbReference type="ARBA" id="ARBA00022777"/>
    </source>
</evidence>
<dbReference type="InterPro" id="IPR036890">
    <property type="entry name" value="HATPase_C_sf"/>
</dbReference>
<evidence type="ECO:0000313" key="14">
    <source>
        <dbReference type="EMBL" id="QNP50273.1"/>
    </source>
</evidence>
<dbReference type="InterPro" id="IPR003661">
    <property type="entry name" value="HisK_dim/P_dom"/>
</dbReference>
<comment type="subcellular location">
    <subcellularLocation>
        <location evidence="2">Membrane</location>
    </subcellularLocation>
</comment>
<evidence type="ECO:0000256" key="2">
    <source>
        <dbReference type="ARBA" id="ARBA00004370"/>
    </source>
</evidence>
<dbReference type="CDD" id="cd00082">
    <property type="entry name" value="HisKA"/>
    <property type="match status" value="1"/>
</dbReference>
<evidence type="ECO:0000256" key="1">
    <source>
        <dbReference type="ARBA" id="ARBA00000085"/>
    </source>
</evidence>
<evidence type="ECO:0000256" key="6">
    <source>
        <dbReference type="ARBA" id="ARBA00022692"/>
    </source>
</evidence>
<dbReference type="Pfam" id="PF02518">
    <property type="entry name" value="HATPase_c"/>
    <property type="match status" value="1"/>
</dbReference>
<dbReference type="Gene3D" id="1.10.287.130">
    <property type="match status" value="1"/>
</dbReference>
<evidence type="ECO:0000256" key="11">
    <source>
        <dbReference type="SAM" id="Phobius"/>
    </source>
</evidence>
<feature type="transmembrane region" description="Helical" evidence="11">
    <location>
        <begin position="21"/>
        <end position="41"/>
    </location>
</feature>
<evidence type="ECO:0000256" key="5">
    <source>
        <dbReference type="ARBA" id="ARBA00022679"/>
    </source>
</evidence>
<dbReference type="PROSITE" id="PS50885">
    <property type="entry name" value="HAMP"/>
    <property type="match status" value="1"/>
</dbReference>
<dbReference type="InterPro" id="IPR003594">
    <property type="entry name" value="HATPase_dom"/>
</dbReference>
<dbReference type="EMBL" id="CP060783">
    <property type="protein sequence ID" value="QNP50273.1"/>
    <property type="molecule type" value="Genomic_DNA"/>
</dbReference>
<dbReference type="EC" id="2.7.13.3" evidence="3"/>
<proteinExistence type="predicted"/>
<keyword evidence="15" id="KW-1185">Reference proteome</keyword>
<dbReference type="AlphaFoldDB" id="A0A7H0GPQ7"/>
<protein>
    <recommendedName>
        <fullName evidence="3">histidine kinase</fullName>
        <ecNumber evidence="3">2.7.13.3</ecNumber>
    </recommendedName>
</protein>
<dbReference type="Proteomes" id="UP000516028">
    <property type="component" value="Chromosome"/>
</dbReference>
<keyword evidence="7 14" id="KW-0418">Kinase</keyword>
<dbReference type="InterPro" id="IPR003660">
    <property type="entry name" value="HAMP_dom"/>
</dbReference>
<dbReference type="InterPro" id="IPR036097">
    <property type="entry name" value="HisK_dim/P_sf"/>
</dbReference>
<feature type="domain" description="HAMP" evidence="13">
    <location>
        <begin position="204"/>
        <end position="253"/>
    </location>
</feature>
<dbReference type="InterPro" id="IPR005467">
    <property type="entry name" value="His_kinase_dom"/>
</dbReference>
<dbReference type="SUPFAM" id="SSF47384">
    <property type="entry name" value="Homodimeric domain of signal transducing histidine kinase"/>
    <property type="match status" value="1"/>
</dbReference>
<evidence type="ECO:0000259" key="12">
    <source>
        <dbReference type="PROSITE" id="PS50109"/>
    </source>
</evidence>
<evidence type="ECO:0000256" key="4">
    <source>
        <dbReference type="ARBA" id="ARBA00022553"/>
    </source>
</evidence>
<dbReference type="SUPFAM" id="SSF55874">
    <property type="entry name" value="ATPase domain of HSP90 chaperone/DNA topoisomerase II/histidine kinase"/>
    <property type="match status" value="1"/>
</dbReference>
<sequence length="490" mass="53787">MTHEARSCTRFVRWRPRSLKAALLWWLVPALLLVMGGSLLWSTHFMRSQVDVAHDRAMAGALRAVNYNTSTESGGLSVEQPYLLLEFFELTVNGAVYFRVALDDGLAEIGNPDLPLPREPLRLNEPRFYNALYMDEPVRVAAVMREASPPIASNPDSRIIVQVAESLRMRSELESDMVQRAIERDALVVAMSVLLLVAGVVMTLKPLVRLRARLDARAPDDLSPVEVQGLPSEVKPLVRSINHVMERHAQMARAQRQFLDDASHQLRTPIAVLRTQVSYALRERDPEEMRSALHAMQESLTRAERLTQQMLALARAREAGQGAEMTPVELAALAQAVVASLWPLARARNIDLGVELCSRGDASKARVQGLEWLLREALSNLLDNAIRYTPRGGQVTLALRSEDSALSVLVEDSGGGMSDDDIARAGSRFRRGAAGRRQPGAGLGLAIVQTIAATHGATLSLRNRCVDGKVMGLQAGLRFTGTQDPLGNNP</sequence>
<dbReference type="RefSeq" id="WP_187725780.1">
    <property type="nucleotide sequence ID" value="NZ_CP060783.1"/>
</dbReference>
<dbReference type="KEGG" id="daer:H9K75_11095"/>
<feature type="domain" description="Histidine kinase" evidence="12">
    <location>
        <begin position="261"/>
        <end position="479"/>
    </location>
</feature>
<organism evidence="14 15">
    <name type="scientific">Diaphorobacter aerolatus</name>
    <dbReference type="NCBI Taxonomy" id="1288495"/>
    <lineage>
        <taxon>Bacteria</taxon>
        <taxon>Pseudomonadati</taxon>
        <taxon>Pseudomonadota</taxon>
        <taxon>Betaproteobacteria</taxon>
        <taxon>Burkholderiales</taxon>
        <taxon>Comamonadaceae</taxon>
        <taxon>Diaphorobacter</taxon>
    </lineage>
</organism>
<keyword evidence="5" id="KW-0808">Transferase</keyword>
<gene>
    <name evidence="14" type="ORF">H9K75_11095</name>
</gene>
<dbReference type="Pfam" id="PF08521">
    <property type="entry name" value="2CSK_N"/>
    <property type="match status" value="1"/>
</dbReference>
<dbReference type="GO" id="GO:0000155">
    <property type="term" value="F:phosphorelay sensor kinase activity"/>
    <property type="evidence" value="ECO:0007669"/>
    <property type="project" value="InterPro"/>
</dbReference>
<dbReference type="GO" id="GO:0005886">
    <property type="term" value="C:plasma membrane"/>
    <property type="evidence" value="ECO:0007669"/>
    <property type="project" value="TreeGrafter"/>
</dbReference>
<keyword evidence="10 11" id="KW-0472">Membrane</keyword>
<name>A0A7H0GPQ7_9BURK</name>
<dbReference type="InterPro" id="IPR013727">
    <property type="entry name" value="2CSK_N"/>
</dbReference>
<dbReference type="PANTHER" id="PTHR45436:SF1">
    <property type="entry name" value="SENSOR PROTEIN QSEC"/>
    <property type="match status" value="1"/>
</dbReference>
<dbReference type="PROSITE" id="PS50109">
    <property type="entry name" value="HIS_KIN"/>
    <property type="match status" value="1"/>
</dbReference>
<keyword evidence="4" id="KW-0597">Phosphoprotein</keyword>